<gene>
    <name evidence="1" type="ORF">QO011_001663</name>
</gene>
<dbReference type="EMBL" id="JAUSVX010000002">
    <property type="protein sequence ID" value="MDQ0468663.1"/>
    <property type="molecule type" value="Genomic_DNA"/>
</dbReference>
<proteinExistence type="predicted"/>
<accession>A0ABU0J322</accession>
<dbReference type="SUPFAM" id="SSF56091">
    <property type="entry name" value="DNA ligase/mRNA capping enzyme, catalytic domain"/>
    <property type="match status" value="1"/>
</dbReference>
<sequence length="224" mass="23896">MACSSARSAGPAARAAGEVILYAFDLPYVDGHDVRRLPQAERRHILEELVPAGVTGAIRLSEEVAADGEALLRTACGAGARRHRRQASRSALSQRPARRLGSRNDSFVVVGYEPSSAQLCAVESLLLAVRQGRSLVPRRYRRHRGSSTLGMGPAPGAGADPQHKPAIRIEGRHVVAVKAAPGRRDRAPRLDQRRHAVASLLQGAAGGGGGHERVRARCRLTLSP</sequence>
<organism evidence="1 2">
    <name type="scientific">Labrys wisconsinensis</name>
    <dbReference type="NCBI Taxonomy" id="425677"/>
    <lineage>
        <taxon>Bacteria</taxon>
        <taxon>Pseudomonadati</taxon>
        <taxon>Pseudomonadota</taxon>
        <taxon>Alphaproteobacteria</taxon>
        <taxon>Hyphomicrobiales</taxon>
        <taxon>Xanthobacteraceae</taxon>
        <taxon>Labrys</taxon>
    </lineage>
</organism>
<evidence type="ECO:0000313" key="1">
    <source>
        <dbReference type="EMBL" id="MDQ0468663.1"/>
    </source>
</evidence>
<evidence type="ECO:0000313" key="2">
    <source>
        <dbReference type="Proteomes" id="UP001242480"/>
    </source>
</evidence>
<name>A0ABU0J322_9HYPH</name>
<dbReference type="Gene3D" id="3.30.1490.70">
    <property type="match status" value="1"/>
</dbReference>
<protein>
    <submittedName>
        <fullName evidence="1">Uncharacterized protein</fullName>
    </submittedName>
</protein>
<dbReference type="Proteomes" id="UP001242480">
    <property type="component" value="Unassembled WGS sequence"/>
</dbReference>
<comment type="caution">
    <text evidence="1">The sequence shown here is derived from an EMBL/GenBank/DDBJ whole genome shotgun (WGS) entry which is preliminary data.</text>
</comment>
<reference evidence="1 2" key="1">
    <citation type="submission" date="2023-07" db="EMBL/GenBank/DDBJ databases">
        <title>Genomic Encyclopedia of Type Strains, Phase IV (KMG-IV): sequencing the most valuable type-strain genomes for metagenomic binning, comparative biology and taxonomic classification.</title>
        <authorList>
            <person name="Goeker M."/>
        </authorList>
    </citation>
    <scope>NUCLEOTIDE SEQUENCE [LARGE SCALE GENOMIC DNA]</scope>
    <source>
        <strain evidence="1 2">DSM 19619</strain>
    </source>
</reference>
<keyword evidence="2" id="KW-1185">Reference proteome</keyword>
<dbReference type="Gene3D" id="3.30.470.30">
    <property type="entry name" value="DNA ligase/mRNA capping enzyme"/>
    <property type="match status" value="1"/>
</dbReference>